<keyword evidence="1" id="KW-1133">Transmembrane helix</keyword>
<accession>A0A077WYF5</accession>
<keyword evidence="1" id="KW-0812">Transmembrane</keyword>
<keyword evidence="1" id="KW-0472">Membrane</keyword>
<evidence type="ECO:0000256" key="1">
    <source>
        <dbReference type="SAM" id="Phobius"/>
    </source>
</evidence>
<organism evidence="3">
    <name type="scientific">Lichtheimia ramosa</name>
    <dbReference type="NCBI Taxonomy" id="688394"/>
    <lineage>
        <taxon>Eukaryota</taxon>
        <taxon>Fungi</taxon>
        <taxon>Fungi incertae sedis</taxon>
        <taxon>Mucoromycota</taxon>
        <taxon>Mucoromycotina</taxon>
        <taxon>Mucoromycetes</taxon>
        <taxon>Mucorales</taxon>
        <taxon>Lichtheimiaceae</taxon>
        <taxon>Lichtheimia</taxon>
    </lineage>
</organism>
<keyword evidence="2" id="KW-0732">Signal</keyword>
<feature type="transmembrane region" description="Helical" evidence="1">
    <location>
        <begin position="24"/>
        <end position="45"/>
    </location>
</feature>
<feature type="signal peptide" evidence="2">
    <location>
        <begin position="1"/>
        <end position="16"/>
    </location>
</feature>
<sequence>MLLYLWLFTAIVFCRQDPLFPSAFLLSCLVQLFGFPLVLSINLLYQFYCLFHQCICFYEQWSKVCSCDVLGCTGCQPTRYSGLQVPSTTFIASRPVAAPVFVDAACKVAGAVHLPTTFANEHITDSAVVVPAVVAPLSVGVSGSVGSPAVVVPAVGDVFGPVGVVARSFGGDVDAVGVSVARSGVCFGFVDGDAAVVEDPVARFGGVGDDDDDIDLLCAGVAALAIEGECGEDSHMQLLDRREFAPDDEDILCIVFSTLTADDMYDEDTYMRHLDRRDFAPGDELADEPMDAVDDNENVVLPVLSPAPFAPLPFVAPFDASSVPIPMDLGKNHFAIH</sequence>
<dbReference type="AlphaFoldDB" id="A0A077WYF5"/>
<evidence type="ECO:0000313" key="3">
    <source>
        <dbReference type="EMBL" id="CDS11847.1"/>
    </source>
</evidence>
<name>A0A077WYF5_9FUNG</name>
<dbReference type="EMBL" id="LK023355">
    <property type="protein sequence ID" value="CDS11847.1"/>
    <property type="molecule type" value="Genomic_DNA"/>
</dbReference>
<evidence type="ECO:0000256" key="2">
    <source>
        <dbReference type="SAM" id="SignalP"/>
    </source>
</evidence>
<protein>
    <submittedName>
        <fullName evidence="3">Uncharacterized protein</fullName>
    </submittedName>
</protein>
<gene>
    <name evidence="3" type="ORF">LRAMOSA11491</name>
</gene>
<proteinExistence type="predicted"/>
<reference evidence="3" key="1">
    <citation type="journal article" date="2014" name="Genome Announc.">
        <title>De novo whole-genome sequence and genome annotation of Lichtheimia ramosa.</title>
        <authorList>
            <person name="Linde J."/>
            <person name="Schwartze V."/>
            <person name="Binder U."/>
            <person name="Lass-Florl C."/>
            <person name="Voigt K."/>
            <person name="Horn F."/>
        </authorList>
    </citation>
    <scope>NUCLEOTIDE SEQUENCE</scope>
    <source>
        <strain evidence="3">JMRC FSU:6197</strain>
    </source>
</reference>
<feature type="chain" id="PRO_5001726843" evidence="2">
    <location>
        <begin position="17"/>
        <end position="337"/>
    </location>
</feature>